<evidence type="ECO:0000256" key="3">
    <source>
        <dbReference type="PROSITE-ProRule" id="PRU00023"/>
    </source>
</evidence>
<reference evidence="5 6" key="1">
    <citation type="submission" date="2018-03" db="EMBL/GenBank/DDBJ databases">
        <authorList>
            <person name="Guldener U."/>
        </authorList>
    </citation>
    <scope>NUCLEOTIDE SEQUENCE [LARGE SCALE GENOMIC DNA]</scope>
    <source>
        <strain evidence="5 6">DAOM196992</strain>
    </source>
</reference>
<keyword evidence="2 3" id="KW-0040">ANK repeat</keyword>
<dbReference type="Pfam" id="PF13637">
    <property type="entry name" value="Ank_4"/>
    <property type="match status" value="1"/>
</dbReference>
<dbReference type="SMART" id="SM00248">
    <property type="entry name" value="ANK"/>
    <property type="match status" value="3"/>
</dbReference>
<keyword evidence="1" id="KW-0677">Repeat</keyword>
<evidence type="ECO:0000256" key="4">
    <source>
        <dbReference type="SAM" id="MobiDB-lite"/>
    </source>
</evidence>
<keyword evidence="6" id="KW-1185">Reference proteome</keyword>
<dbReference type="PROSITE" id="PS50088">
    <property type="entry name" value="ANK_REPEAT"/>
    <property type="match status" value="1"/>
</dbReference>
<feature type="repeat" description="ANK" evidence="3">
    <location>
        <begin position="53"/>
        <end position="76"/>
    </location>
</feature>
<dbReference type="InterPro" id="IPR050776">
    <property type="entry name" value="Ank_Repeat/CDKN_Inhibitor"/>
</dbReference>
<sequence>MPVPTSTTNSSTAAAAQGDDGKNIWIAAGEGDLERVKYLVDERGISPTAADEFTYTPLHAAASYGHLDILRFLLSHPSAPSDAANTTDSDGDTPLFVCETVEAARVLIDEFKADPKWKNNEGDTPASSAFENEHEDLATYLRSLTGEPEPVSPLSDQDDDDEDDDDKDDEPAPQRGAIDTTAHLTQREDDEADAIAEAQTDALMEKVGEILQRHEDAGTDPEDELRDVVGEVVVRQIMEGLQISSPGPEPSGP</sequence>
<evidence type="ECO:0000256" key="2">
    <source>
        <dbReference type="ARBA" id="ARBA00023043"/>
    </source>
</evidence>
<feature type="region of interest" description="Disordered" evidence="4">
    <location>
        <begin position="143"/>
        <end position="198"/>
    </location>
</feature>
<evidence type="ECO:0000313" key="5">
    <source>
        <dbReference type="EMBL" id="SPO41872.1"/>
    </source>
</evidence>
<organism evidence="5 6">
    <name type="scientific">Pseudozyma flocculosa</name>
    <dbReference type="NCBI Taxonomy" id="84751"/>
    <lineage>
        <taxon>Eukaryota</taxon>
        <taxon>Fungi</taxon>
        <taxon>Dikarya</taxon>
        <taxon>Basidiomycota</taxon>
        <taxon>Ustilaginomycotina</taxon>
        <taxon>Ustilaginomycetes</taxon>
        <taxon>Ustilaginales</taxon>
        <taxon>Ustilaginaceae</taxon>
        <taxon>Pseudozyma</taxon>
    </lineage>
</organism>
<dbReference type="OrthoDB" id="19174at2759"/>
<evidence type="ECO:0000256" key="1">
    <source>
        <dbReference type="ARBA" id="ARBA00022737"/>
    </source>
</evidence>
<evidence type="ECO:0000313" key="6">
    <source>
        <dbReference type="Proteomes" id="UP000323386"/>
    </source>
</evidence>
<dbReference type="InterPro" id="IPR002110">
    <property type="entry name" value="Ankyrin_rpt"/>
</dbReference>
<dbReference type="PROSITE" id="PS50297">
    <property type="entry name" value="ANK_REP_REGION"/>
    <property type="match status" value="1"/>
</dbReference>
<dbReference type="Gene3D" id="1.25.40.20">
    <property type="entry name" value="Ankyrin repeat-containing domain"/>
    <property type="match status" value="1"/>
</dbReference>
<dbReference type="SUPFAM" id="SSF48403">
    <property type="entry name" value="Ankyrin repeat"/>
    <property type="match status" value="1"/>
</dbReference>
<accession>A0A5C3FBV4</accession>
<dbReference type="AlphaFoldDB" id="A0A5C3FBV4"/>
<name>A0A5C3FBV4_9BASI</name>
<dbReference type="PANTHER" id="PTHR24201">
    <property type="entry name" value="ANK_REP_REGION DOMAIN-CONTAINING PROTEIN"/>
    <property type="match status" value="1"/>
</dbReference>
<dbReference type="Proteomes" id="UP000323386">
    <property type="component" value="Unassembled WGS sequence"/>
</dbReference>
<protein>
    <submittedName>
        <fullName evidence="5">Uncharacterized protein</fullName>
    </submittedName>
</protein>
<feature type="compositionally biased region" description="Acidic residues" evidence="4">
    <location>
        <begin position="156"/>
        <end position="171"/>
    </location>
</feature>
<gene>
    <name evidence="5" type="ORF">PSFLO_07354</name>
</gene>
<dbReference type="EMBL" id="OOIP01000032">
    <property type="protein sequence ID" value="SPO41872.1"/>
    <property type="molecule type" value="Genomic_DNA"/>
</dbReference>
<dbReference type="InterPro" id="IPR036770">
    <property type="entry name" value="Ankyrin_rpt-contain_sf"/>
</dbReference>
<proteinExistence type="predicted"/>